<dbReference type="Gene3D" id="1.20.144.10">
    <property type="entry name" value="Phosphatidic acid phosphatase type 2/haloperoxidase"/>
    <property type="match status" value="1"/>
</dbReference>
<keyword evidence="1" id="KW-1133">Transmembrane helix</keyword>
<dbReference type="EMBL" id="JARACI010001197">
    <property type="protein sequence ID" value="MDD9208169.1"/>
    <property type="molecule type" value="Genomic_DNA"/>
</dbReference>
<feature type="transmembrane region" description="Helical" evidence="1">
    <location>
        <begin position="132"/>
        <end position="151"/>
    </location>
</feature>
<organism evidence="2 3">
    <name type="scientific">Georgenia halotolerans</name>
    <dbReference type="NCBI Taxonomy" id="3028317"/>
    <lineage>
        <taxon>Bacteria</taxon>
        <taxon>Bacillati</taxon>
        <taxon>Actinomycetota</taxon>
        <taxon>Actinomycetes</taxon>
        <taxon>Micrococcales</taxon>
        <taxon>Bogoriellaceae</taxon>
        <taxon>Georgenia</taxon>
    </lineage>
</organism>
<feature type="transmembrane region" description="Helical" evidence="1">
    <location>
        <begin position="94"/>
        <end position="112"/>
    </location>
</feature>
<evidence type="ECO:0000313" key="3">
    <source>
        <dbReference type="Proteomes" id="UP001165561"/>
    </source>
</evidence>
<protein>
    <recommendedName>
        <fullName evidence="4">Phosphatase PAP2 family protein</fullName>
    </recommendedName>
</protein>
<evidence type="ECO:0000256" key="1">
    <source>
        <dbReference type="SAM" id="Phobius"/>
    </source>
</evidence>
<accession>A0ABT5U1R5</accession>
<sequence length="192" mass="19919">MTASTTPLPARSSRAAALVVAVVAALGVVALWWVFVATVPGQRVEEIALEGSTLGRWRLADGARAVLDVVSVPFLALATLAGVVIAALRRQWRLAVVVPLMVGAANVTTQVLKYVVLPRPDLSVGPAHDNSLPSGHTTVAGSVAAVAVLVMPPRWRWLGALAGWGYAGGTAWPRWSMAGTGPPTSRRGCSSS</sequence>
<name>A0ABT5U1R5_9MICO</name>
<keyword evidence="1" id="KW-0472">Membrane</keyword>
<evidence type="ECO:0000313" key="2">
    <source>
        <dbReference type="EMBL" id="MDD9208169.1"/>
    </source>
</evidence>
<gene>
    <name evidence="2" type="ORF">PU560_17110</name>
</gene>
<dbReference type="Proteomes" id="UP001165561">
    <property type="component" value="Unassembled WGS sequence"/>
</dbReference>
<keyword evidence="1" id="KW-0812">Transmembrane</keyword>
<dbReference type="InterPro" id="IPR036938">
    <property type="entry name" value="PAP2/HPO_sf"/>
</dbReference>
<proteinExistence type="predicted"/>
<feature type="transmembrane region" description="Helical" evidence="1">
    <location>
        <begin position="65"/>
        <end position="87"/>
    </location>
</feature>
<evidence type="ECO:0008006" key="4">
    <source>
        <dbReference type="Google" id="ProtNLM"/>
    </source>
</evidence>
<comment type="caution">
    <text evidence="2">The sequence shown here is derived from an EMBL/GenBank/DDBJ whole genome shotgun (WGS) entry which is preliminary data.</text>
</comment>
<reference evidence="2" key="1">
    <citation type="submission" date="2023-02" db="EMBL/GenBank/DDBJ databases">
        <title>Georgenia sp.10Sc9-8, isolated from a soil sample collected from the Taklamakan desert.</title>
        <authorList>
            <person name="Liu S."/>
        </authorList>
    </citation>
    <scope>NUCLEOTIDE SEQUENCE</scope>
    <source>
        <strain evidence="2">10Sc9-8</strain>
    </source>
</reference>
<feature type="transmembrane region" description="Helical" evidence="1">
    <location>
        <begin position="15"/>
        <end position="35"/>
    </location>
</feature>
<dbReference type="SUPFAM" id="SSF48317">
    <property type="entry name" value="Acid phosphatase/Vanadium-dependent haloperoxidase"/>
    <property type="match status" value="1"/>
</dbReference>
<keyword evidence="3" id="KW-1185">Reference proteome</keyword>